<organism evidence="9 10">
    <name type="scientific">Trichinella spiralis</name>
    <name type="common">Trichina worm</name>
    <dbReference type="NCBI Taxonomy" id="6334"/>
    <lineage>
        <taxon>Eukaryota</taxon>
        <taxon>Metazoa</taxon>
        <taxon>Ecdysozoa</taxon>
        <taxon>Nematoda</taxon>
        <taxon>Enoplea</taxon>
        <taxon>Dorylaimia</taxon>
        <taxon>Trichinellida</taxon>
        <taxon>Trichinellidae</taxon>
        <taxon>Trichinella</taxon>
    </lineage>
</organism>
<dbReference type="Pfam" id="PF21032">
    <property type="entry name" value="PROPPIN"/>
    <property type="match status" value="1"/>
</dbReference>
<evidence type="ECO:0000256" key="7">
    <source>
        <dbReference type="SAM" id="Phobius"/>
    </source>
</evidence>
<feature type="transmembrane region" description="Helical" evidence="7">
    <location>
        <begin position="388"/>
        <end position="410"/>
    </location>
</feature>
<keyword evidence="10" id="KW-1185">Reference proteome</keyword>
<proteinExistence type="inferred from homology"/>
<keyword evidence="7" id="KW-0812">Transmembrane</keyword>
<dbReference type="PANTHER" id="PTHR11227">
    <property type="entry name" value="WD-REPEAT PROTEIN INTERACTING WITH PHOSPHOINOSIDES WIPI -RELATED"/>
    <property type="match status" value="1"/>
</dbReference>
<dbReference type="Proteomes" id="UP001558632">
    <property type="component" value="Unassembled WGS sequence"/>
</dbReference>
<evidence type="ECO:0000256" key="2">
    <source>
        <dbReference type="ARBA" id="ARBA00022574"/>
    </source>
</evidence>
<keyword evidence="7" id="KW-1133">Transmembrane helix</keyword>
<evidence type="ECO:0000256" key="5">
    <source>
        <dbReference type="ARBA" id="ARBA00023136"/>
    </source>
</evidence>
<accession>A0ABR3KLX2</accession>
<sequence length="468" mass="52461">MAPKIQYLRFNDSQDYFICALNTGLRVYNTDPFMEVIHLDEATAGSVKLCCLLQRSNIVALVCNGPNGKFSENSVVIWDDKKRKFILEIECPSEVVAVRMSAANLIIVLLSEVHVYTFPGQPNLIASFDTRDNPKGHRIGTLLLLNLKQLTQSESTSPLSIKAHSSDIACISLNNAANLVATASEKGTLIRIFNVQKKMKILEFRRGSDPALIYSIKFSLDSSFLCTTSDKGTIHIFSVKDPNLNQRSTLQKVGISGAYAESQWALAKFSVGSKYPCYCCFGKESTVIAVCMDGSYYKLGYDDSVLRIFVNFSSICSNLENIPTTEVLSPDPIVIKGNGNITLFGLSSRFDSVFPPKLVGKVAPEEFNATICRINRVLQKSISVNVRWLLFGCICCCCTLSCSLWPVVCLSRRTIRTIEKLLDWENAHLYYKLGLQWKLHRTKCESNNMTEYVLWIDFLPKQFLLHPD</sequence>
<evidence type="ECO:0000256" key="4">
    <source>
        <dbReference type="ARBA" id="ARBA00023006"/>
    </source>
</evidence>
<gene>
    <name evidence="9" type="ORF">TSPI_10540</name>
</gene>
<dbReference type="InterPro" id="IPR048720">
    <property type="entry name" value="PROPPIN"/>
</dbReference>
<dbReference type="InterPro" id="IPR036322">
    <property type="entry name" value="WD40_repeat_dom_sf"/>
</dbReference>
<keyword evidence="4" id="KW-0072">Autophagy</keyword>
<comment type="caution">
    <text evidence="9">The sequence shown here is derived from an EMBL/GenBank/DDBJ whole genome shotgun (WGS) entry which is preliminary data.</text>
</comment>
<comment type="subcellular location">
    <subcellularLocation>
        <location evidence="1">Membrane</location>
    </subcellularLocation>
</comment>
<evidence type="ECO:0000256" key="6">
    <source>
        <dbReference type="ARBA" id="ARBA00025740"/>
    </source>
</evidence>
<dbReference type="InterPro" id="IPR001680">
    <property type="entry name" value="WD40_rpt"/>
</dbReference>
<evidence type="ECO:0000313" key="9">
    <source>
        <dbReference type="EMBL" id="KAL1241440.1"/>
    </source>
</evidence>
<evidence type="ECO:0000256" key="3">
    <source>
        <dbReference type="ARBA" id="ARBA00022737"/>
    </source>
</evidence>
<protein>
    <submittedName>
        <fullName evidence="9">WD repeat domain phosphoinositide-interacting protein</fullName>
    </submittedName>
</protein>
<keyword evidence="2" id="KW-0853">WD repeat</keyword>
<dbReference type="Gene3D" id="2.130.10.10">
    <property type="entry name" value="YVTN repeat-like/Quinoprotein amine dehydrogenase"/>
    <property type="match status" value="1"/>
</dbReference>
<evidence type="ECO:0000256" key="1">
    <source>
        <dbReference type="ARBA" id="ARBA00004370"/>
    </source>
</evidence>
<evidence type="ECO:0000313" key="10">
    <source>
        <dbReference type="Proteomes" id="UP001558632"/>
    </source>
</evidence>
<dbReference type="InterPro" id="IPR019383">
    <property type="entry name" value="Golgin_A_7/ERF4"/>
</dbReference>
<comment type="similarity">
    <text evidence="6">Belongs to the WD repeat PROPPIN family.</text>
</comment>
<evidence type="ECO:0000259" key="8">
    <source>
        <dbReference type="Pfam" id="PF10256"/>
    </source>
</evidence>
<keyword evidence="3" id="KW-0677">Repeat</keyword>
<dbReference type="InterPro" id="IPR015943">
    <property type="entry name" value="WD40/YVTN_repeat-like_dom_sf"/>
</dbReference>
<reference evidence="9 10" key="1">
    <citation type="submission" date="2024-07" db="EMBL/GenBank/DDBJ databases">
        <title>Enhanced genomic and transcriptomic resources for Trichinella pseudospiralis and T. spiralis underpin the discovery of pronounced molecular differences between stages and species.</title>
        <authorList>
            <person name="Pasi K.K."/>
            <person name="La Rosa G."/>
            <person name="Gomez-Morales M.A."/>
            <person name="Tosini F."/>
            <person name="Sumanam S."/>
            <person name="Young N.D."/>
            <person name="Chang B.C."/>
            <person name="Robin G.B."/>
        </authorList>
    </citation>
    <scope>NUCLEOTIDE SEQUENCE [LARGE SCALE GENOMIC DNA]</scope>
    <source>
        <strain evidence="9">ISS534</strain>
    </source>
</reference>
<name>A0ABR3KLX2_TRISP</name>
<keyword evidence="5 7" id="KW-0472">Membrane</keyword>
<dbReference type="SMART" id="SM00320">
    <property type="entry name" value="WD40"/>
    <property type="match status" value="2"/>
</dbReference>
<dbReference type="Pfam" id="PF10256">
    <property type="entry name" value="Erf4"/>
    <property type="match status" value="1"/>
</dbReference>
<dbReference type="EMBL" id="JBEUSY010000251">
    <property type="protein sequence ID" value="KAL1241440.1"/>
    <property type="molecule type" value="Genomic_DNA"/>
</dbReference>
<dbReference type="SUPFAM" id="SSF50978">
    <property type="entry name" value="WD40 repeat-like"/>
    <property type="match status" value="1"/>
</dbReference>
<feature type="domain" description="Golgin subfamily A member 7/ERF4" evidence="8">
    <location>
        <begin position="348"/>
        <end position="438"/>
    </location>
</feature>